<reference evidence="2 3" key="1">
    <citation type="submission" date="2019-03" db="EMBL/GenBank/DDBJ databases">
        <title>Genome sequence of Thiobacillaceae bacterium LSR1, a sulfur-oxidizing bacterium isolated from freshwater sediment.</title>
        <authorList>
            <person name="Li S."/>
        </authorList>
    </citation>
    <scope>NUCLEOTIDE SEQUENCE [LARGE SCALE GENOMIC DNA]</scope>
    <source>
        <strain evidence="2 3">LSR1</strain>
    </source>
</reference>
<dbReference type="EMBL" id="SJZB01000014">
    <property type="protein sequence ID" value="TCJ17202.1"/>
    <property type="molecule type" value="Genomic_DNA"/>
</dbReference>
<name>A0A4V2NWG2_9PROT</name>
<accession>A0A4V2NWG2</accession>
<gene>
    <name evidence="2" type="ORF">EZJ19_04420</name>
</gene>
<protein>
    <submittedName>
        <fullName evidence="2">Uncharacterized protein</fullName>
    </submittedName>
</protein>
<sequence length="145" mass="15386">MRSHSILLSKTCPYCGARAKAEARLPVPAHAPAPEFNLDNLAGLVRNQSLSQLLALVELLPYKTFTCAKCGAEFRLESHSVKDLVGNMLGSMQPAPPRKPVSVGSHAPKRTRKAAATPAAAPGPDWEAESLDAVVHAPADTKPET</sequence>
<organism evidence="2 3">
    <name type="scientific">Parasulfuritortus cantonensis</name>
    <dbReference type="NCBI Taxonomy" id="2528202"/>
    <lineage>
        <taxon>Bacteria</taxon>
        <taxon>Pseudomonadati</taxon>
        <taxon>Pseudomonadota</taxon>
        <taxon>Betaproteobacteria</taxon>
        <taxon>Nitrosomonadales</taxon>
        <taxon>Thiobacillaceae</taxon>
        <taxon>Parasulfuritortus</taxon>
    </lineage>
</organism>
<keyword evidence="3" id="KW-1185">Reference proteome</keyword>
<evidence type="ECO:0000313" key="3">
    <source>
        <dbReference type="Proteomes" id="UP000295443"/>
    </source>
</evidence>
<evidence type="ECO:0000256" key="1">
    <source>
        <dbReference type="SAM" id="MobiDB-lite"/>
    </source>
</evidence>
<dbReference type="AlphaFoldDB" id="A0A4V2NWG2"/>
<proteinExistence type="predicted"/>
<feature type="region of interest" description="Disordered" evidence="1">
    <location>
        <begin position="87"/>
        <end position="145"/>
    </location>
</feature>
<comment type="caution">
    <text evidence="2">The sequence shown here is derived from an EMBL/GenBank/DDBJ whole genome shotgun (WGS) entry which is preliminary data.</text>
</comment>
<dbReference type="RefSeq" id="WP_131445085.1">
    <property type="nucleotide sequence ID" value="NZ_SJZB01000014.1"/>
</dbReference>
<dbReference type="Proteomes" id="UP000295443">
    <property type="component" value="Unassembled WGS sequence"/>
</dbReference>
<evidence type="ECO:0000313" key="2">
    <source>
        <dbReference type="EMBL" id="TCJ17202.1"/>
    </source>
</evidence>